<organism evidence="2 3">
    <name type="scientific">Rotaria magnacalcarata</name>
    <dbReference type="NCBI Taxonomy" id="392030"/>
    <lineage>
        <taxon>Eukaryota</taxon>
        <taxon>Metazoa</taxon>
        <taxon>Spiralia</taxon>
        <taxon>Gnathifera</taxon>
        <taxon>Rotifera</taxon>
        <taxon>Eurotatoria</taxon>
        <taxon>Bdelloidea</taxon>
        <taxon>Philodinida</taxon>
        <taxon>Philodinidae</taxon>
        <taxon>Rotaria</taxon>
    </lineage>
</organism>
<dbReference type="EMBL" id="CAJOBG010077791">
    <property type="protein sequence ID" value="CAF4620070.1"/>
    <property type="molecule type" value="Genomic_DNA"/>
</dbReference>
<dbReference type="AlphaFoldDB" id="A0A821DGF4"/>
<accession>A0A821DGF4</accession>
<dbReference type="Pfam" id="PF03184">
    <property type="entry name" value="DDE_1"/>
    <property type="match status" value="1"/>
</dbReference>
<dbReference type="InterPro" id="IPR004875">
    <property type="entry name" value="DDE_SF_endonuclease_dom"/>
</dbReference>
<dbReference type="Proteomes" id="UP000663866">
    <property type="component" value="Unassembled WGS sequence"/>
</dbReference>
<feature type="domain" description="DDE-1" evidence="1">
    <location>
        <begin position="8"/>
        <end position="52"/>
    </location>
</feature>
<name>A0A821DGF4_9BILA</name>
<evidence type="ECO:0000259" key="1">
    <source>
        <dbReference type="Pfam" id="PF03184"/>
    </source>
</evidence>
<evidence type="ECO:0000313" key="2">
    <source>
        <dbReference type="EMBL" id="CAF4620070.1"/>
    </source>
</evidence>
<sequence length="52" mass="6006">MNVWCKGEPDGSRYAVTKKGWIDSCSFEYWLKEMFIPATAHLNRPVLLIMDG</sequence>
<dbReference type="GO" id="GO:0003676">
    <property type="term" value="F:nucleic acid binding"/>
    <property type="evidence" value="ECO:0007669"/>
    <property type="project" value="InterPro"/>
</dbReference>
<evidence type="ECO:0000313" key="3">
    <source>
        <dbReference type="Proteomes" id="UP000663866"/>
    </source>
</evidence>
<keyword evidence="3" id="KW-1185">Reference proteome</keyword>
<gene>
    <name evidence="2" type="ORF">OVN521_LOCUS45874</name>
</gene>
<comment type="caution">
    <text evidence="2">The sequence shown here is derived from an EMBL/GenBank/DDBJ whole genome shotgun (WGS) entry which is preliminary data.</text>
</comment>
<proteinExistence type="predicted"/>
<protein>
    <recommendedName>
        <fullName evidence="1">DDE-1 domain-containing protein</fullName>
    </recommendedName>
</protein>
<feature type="non-terminal residue" evidence="2">
    <location>
        <position position="1"/>
    </location>
</feature>
<reference evidence="2" key="1">
    <citation type="submission" date="2021-02" db="EMBL/GenBank/DDBJ databases">
        <authorList>
            <person name="Nowell W R."/>
        </authorList>
    </citation>
    <scope>NUCLEOTIDE SEQUENCE</scope>
</reference>